<evidence type="ECO:0000313" key="11">
    <source>
        <dbReference type="EMBL" id="CAG8954734.1"/>
    </source>
</evidence>
<dbReference type="GO" id="GO:0008270">
    <property type="term" value="F:zinc ion binding"/>
    <property type="evidence" value="ECO:0007669"/>
    <property type="project" value="UniProtKB-KW"/>
</dbReference>
<feature type="compositionally biased region" description="Polar residues" evidence="9">
    <location>
        <begin position="984"/>
        <end position="994"/>
    </location>
</feature>
<feature type="coiled-coil region" evidence="8">
    <location>
        <begin position="416"/>
        <end position="443"/>
    </location>
</feature>
<protein>
    <recommendedName>
        <fullName evidence="10">RING-type domain-containing protein</fullName>
    </recommendedName>
</protein>
<keyword evidence="2" id="KW-0808">Transferase</keyword>
<feature type="region of interest" description="Disordered" evidence="9">
    <location>
        <begin position="701"/>
        <end position="721"/>
    </location>
</feature>
<dbReference type="EMBL" id="CAJVRL010000057">
    <property type="protein sequence ID" value="CAG8954734.1"/>
    <property type="molecule type" value="Genomic_DNA"/>
</dbReference>
<feature type="region of interest" description="Disordered" evidence="9">
    <location>
        <begin position="200"/>
        <end position="219"/>
    </location>
</feature>
<dbReference type="SUPFAM" id="SSF57850">
    <property type="entry name" value="RING/U-box"/>
    <property type="match status" value="1"/>
</dbReference>
<keyword evidence="5" id="KW-0863">Zinc-finger</keyword>
<evidence type="ECO:0000256" key="7">
    <source>
        <dbReference type="ARBA" id="ARBA00022833"/>
    </source>
</evidence>
<reference evidence="11" key="1">
    <citation type="submission" date="2021-07" db="EMBL/GenBank/DDBJ databases">
        <authorList>
            <person name="Durling M."/>
        </authorList>
    </citation>
    <scope>NUCLEOTIDE SEQUENCE</scope>
</reference>
<feature type="domain" description="RING-type" evidence="10">
    <location>
        <begin position="440"/>
        <end position="652"/>
    </location>
</feature>
<evidence type="ECO:0000256" key="2">
    <source>
        <dbReference type="ARBA" id="ARBA00022679"/>
    </source>
</evidence>
<evidence type="ECO:0000256" key="5">
    <source>
        <dbReference type="ARBA" id="ARBA00022771"/>
    </source>
</evidence>
<keyword evidence="7" id="KW-0862">Zinc</keyword>
<proteinExistence type="predicted"/>
<gene>
    <name evidence="11" type="ORF">HYFRA_00004657</name>
</gene>
<evidence type="ECO:0000256" key="4">
    <source>
        <dbReference type="ARBA" id="ARBA00022737"/>
    </source>
</evidence>
<feature type="compositionally biased region" description="Pro residues" evidence="9">
    <location>
        <begin position="201"/>
        <end position="213"/>
    </location>
</feature>
<dbReference type="InterPro" id="IPR047546">
    <property type="entry name" value="Rcat_RBR_RNF216"/>
</dbReference>
<evidence type="ECO:0000313" key="12">
    <source>
        <dbReference type="Proteomes" id="UP000696280"/>
    </source>
</evidence>
<keyword evidence="12" id="KW-1185">Reference proteome</keyword>
<dbReference type="CDD" id="cd16630">
    <property type="entry name" value="RING-HC_RBR_RNF216"/>
    <property type="match status" value="1"/>
</dbReference>
<accession>A0A9N9KVQ2</accession>
<evidence type="ECO:0000256" key="8">
    <source>
        <dbReference type="SAM" id="Coils"/>
    </source>
</evidence>
<name>A0A9N9KVQ2_9HELO</name>
<keyword evidence="6" id="KW-0833">Ubl conjugation pathway</keyword>
<dbReference type="Pfam" id="PF26200">
    <property type="entry name" value="Rcat_RNF216"/>
    <property type="match status" value="1"/>
</dbReference>
<keyword evidence="3" id="KW-0479">Metal-binding</keyword>
<evidence type="ECO:0000256" key="6">
    <source>
        <dbReference type="ARBA" id="ARBA00022786"/>
    </source>
</evidence>
<dbReference type="Gene3D" id="1.20.120.1750">
    <property type="match status" value="1"/>
</dbReference>
<feature type="region of interest" description="Disordered" evidence="9">
    <location>
        <begin position="1"/>
        <end position="64"/>
    </location>
</feature>
<dbReference type="InterPro" id="IPR047545">
    <property type="entry name" value="BRcat_RBR_RNF216"/>
</dbReference>
<dbReference type="CDD" id="cd20353">
    <property type="entry name" value="Rcat_RBR_RNF216"/>
    <property type="match status" value="1"/>
</dbReference>
<evidence type="ECO:0000256" key="1">
    <source>
        <dbReference type="ARBA" id="ARBA00004906"/>
    </source>
</evidence>
<feature type="compositionally biased region" description="Pro residues" evidence="9">
    <location>
        <begin position="116"/>
        <end position="126"/>
    </location>
</feature>
<dbReference type="OrthoDB" id="10009520at2759"/>
<dbReference type="PROSITE" id="PS51873">
    <property type="entry name" value="TRIAD"/>
    <property type="match status" value="1"/>
</dbReference>
<dbReference type="AlphaFoldDB" id="A0A9N9KVQ2"/>
<evidence type="ECO:0000259" key="10">
    <source>
        <dbReference type="PROSITE" id="PS51873"/>
    </source>
</evidence>
<dbReference type="GO" id="GO:0016740">
    <property type="term" value="F:transferase activity"/>
    <property type="evidence" value="ECO:0007669"/>
    <property type="project" value="UniProtKB-KW"/>
</dbReference>
<feature type="region of interest" description="Disordered" evidence="9">
    <location>
        <begin position="87"/>
        <end position="130"/>
    </location>
</feature>
<evidence type="ECO:0000256" key="9">
    <source>
        <dbReference type="SAM" id="MobiDB-lite"/>
    </source>
</evidence>
<keyword evidence="8" id="KW-0175">Coiled coil</keyword>
<dbReference type="PANTHER" id="PTHR22770">
    <property type="entry name" value="UBIQUITIN CONJUGATING ENZYME 7 INTERACTING PROTEIN-RELATED"/>
    <property type="match status" value="1"/>
</dbReference>
<comment type="pathway">
    <text evidence="1">Protein modification; protein ubiquitination.</text>
</comment>
<dbReference type="InterPro" id="IPR051628">
    <property type="entry name" value="LUBAC_E3_Ligases"/>
</dbReference>
<dbReference type="Proteomes" id="UP000696280">
    <property type="component" value="Unassembled WGS sequence"/>
</dbReference>
<feature type="compositionally biased region" description="Basic residues" evidence="9">
    <location>
        <begin position="29"/>
        <end position="42"/>
    </location>
</feature>
<dbReference type="InterPro" id="IPR044066">
    <property type="entry name" value="TRIAD_supradom"/>
</dbReference>
<organism evidence="11 12">
    <name type="scientific">Hymenoscyphus fraxineus</name>
    <dbReference type="NCBI Taxonomy" id="746836"/>
    <lineage>
        <taxon>Eukaryota</taxon>
        <taxon>Fungi</taxon>
        <taxon>Dikarya</taxon>
        <taxon>Ascomycota</taxon>
        <taxon>Pezizomycotina</taxon>
        <taxon>Leotiomycetes</taxon>
        <taxon>Helotiales</taxon>
        <taxon>Helotiaceae</taxon>
        <taxon>Hymenoscyphus</taxon>
    </lineage>
</organism>
<dbReference type="PANTHER" id="PTHR22770:SF47">
    <property type="entry name" value="E3 UBIQUITIN-PROTEIN LIGASE RNF216"/>
    <property type="match status" value="1"/>
</dbReference>
<sequence length="1119" mass="126381">MEDLDPAPVPAPAPGKTNSTKREVLRKIINPKRILRLAHRAKTPTPKPGPSSSASKRRSRVLSIASLLNPNASVESTAMDNNVVDLVSDSDDDEVEIRSDSPIVIDDPYVIHSSPPRAPNPVPQTPPQQQDASNGYMNGALPGINQMLQPPNGNAAGDGWQSFGDYVLDEDLNDEMIARMYGPQDAQVGLQANPWVLEDPQGPPVPPAQPDPPAQQFQPEGIEPERETRLDCIDAVLAIFPDICRDYVGKLYETIGNSSDLIIAHILDKTEKGSPYPKAKDMQKTLKRKRQITEEDAATLKYGAADSPEPLREIHADIRTFLSFEFASTPMSFINATLDQTGNRLFHAYRVLEQAQREWEPQNPPYMKLRSQRRKQDKFSARTIQKNLDSGHEERVKVEFYLEIQAARKVRAKADAVREAERLHEIEEAANEQRAQLDGTMSECGCCFGDYPMNRMIHCDGDDLHWFCRDCAKKMAETEIGASKYELHCMSMDGCKAGFSNDQRLLFLDEHTLVALERTEQEAMLRMAGIENLASCPFCPFAAEYPPVEINKEFKCQAPDCEKISCRLCKLESHIPKSCEESARENGLSIRRQIEEARSAALIRKCNRCGTSFIKEEGCNKMACTKCGNIQCYVCSKSCGYDHFNDPHRGGKPGNCPLFEDVEARHDEEVGKAEKEALEKIRAEHPEYTEEDLRIRFSDEVKKDEERRKSRHPGVAGVPMGHHGMQRAIHELMQQEMENLRAGIRADPMQVPRFVDPMDDNNGGFNPLFDIIFPDGPHHPPARLPPPDWALLQHDRVPEPWQQDMPLPADREIDLFQLHPHRAPPPLDLPPFIAPLRGPNRQPVQLGFVEDPFRQPGQPLFLPGGGQAYLQRPPQPGLRQVYGQQPAPPPVRQEFMVPVPHLNAPVQAIQQPPQVAQPPRRIGFFRKIPNIVSRPRHANGQVRVQSQDRAVVNYQPVPVPAHLPRGNGAQVFNRKKASVHFSDQHQNPNHNQHFPVQAPPPPEPHQEALIQSIERRYDDLTTRSHKDVVRLRAEREDFMREMRDYMVVFPVGDGVRDVAAEAVRGLEGWGEMEEDVGMGEVEMGNVEMGEEGDVDEMDEEEMEKWVEDEMEKWVEEENE</sequence>
<comment type="caution">
    <text evidence="11">The sequence shown here is derived from an EMBL/GenBank/DDBJ whole genome shotgun (WGS) entry which is preliminary data.</text>
</comment>
<dbReference type="CDD" id="cd20339">
    <property type="entry name" value="BRcat_RBR_RNF216"/>
    <property type="match status" value="1"/>
</dbReference>
<dbReference type="InterPro" id="IPR047544">
    <property type="entry name" value="RING-HC_RBR_RNF216"/>
</dbReference>
<feature type="region of interest" description="Disordered" evidence="9">
    <location>
        <begin position="981"/>
        <end position="1005"/>
    </location>
</feature>
<keyword evidence="4" id="KW-0677">Repeat</keyword>
<evidence type="ECO:0000256" key="3">
    <source>
        <dbReference type="ARBA" id="ARBA00022723"/>
    </source>
</evidence>